<dbReference type="EMBL" id="ADBJ01000038">
    <property type="protein sequence ID" value="EFA78303.1"/>
    <property type="molecule type" value="Genomic_DNA"/>
</dbReference>
<proteinExistence type="predicted"/>
<dbReference type="InParanoid" id="D3BK73"/>
<dbReference type="InterPro" id="IPR049100">
    <property type="entry name" value="TAGT"/>
</dbReference>
<name>D3BK73_HETP5</name>
<evidence type="ECO:0000259" key="2">
    <source>
        <dbReference type="Pfam" id="PF20691"/>
    </source>
</evidence>
<feature type="region of interest" description="Disordered" evidence="1">
    <location>
        <begin position="117"/>
        <end position="147"/>
    </location>
</feature>
<dbReference type="AlphaFoldDB" id="D3BK73"/>
<dbReference type="RefSeq" id="XP_020430428.1">
    <property type="nucleotide sequence ID" value="XM_020579753.1"/>
</dbReference>
<evidence type="ECO:0000313" key="3">
    <source>
        <dbReference type="EMBL" id="EFA78303.1"/>
    </source>
</evidence>
<comment type="caution">
    <text evidence="3">The sequence shown here is derived from an EMBL/GenBank/DDBJ whole genome shotgun (WGS) entry which is preliminary data.</text>
</comment>
<dbReference type="Pfam" id="PF20691">
    <property type="entry name" value="TAGT"/>
    <property type="match status" value="1"/>
</dbReference>
<reference evidence="3 4" key="1">
    <citation type="journal article" date="2011" name="Genome Res.">
        <title>Phylogeny-wide analysis of social amoeba genomes highlights ancient origins for complex intercellular communication.</title>
        <authorList>
            <person name="Heidel A.J."/>
            <person name="Lawal H.M."/>
            <person name="Felder M."/>
            <person name="Schilde C."/>
            <person name="Helps N.R."/>
            <person name="Tunggal B."/>
            <person name="Rivero F."/>
            <person name="John U."/>
            <person name="Schleicher M."/>
            <person name="Eichinger L."/>
            <person name="Platzer M."/>
            <person name="Noegel A.A."/>
            <person name="Schaap P."/>
            <person name="Gloeckner G."/>
        </authorList>
    </citation>
    <scope>NUCLEOTIDE SEQUENCE [LARGE SCALE GENOMIC DNA]</scope>
    <source>
        <strain evidence="4">ATCC 26659 / Pp 5 / PN500</strain>
    </source>
</reference>
<dbReference type="Proteomes" id="UP000001396">
    <property type="component" value="Unassembled WGS sequence"/>
</dbReference>
<evidence type="ECO:0000313" key="4">
    <source>
        <dbReference type="Proteomes" id="UP000001396"/>
    </source>
</evidence>
<organism evidence="3 4">
    <name type="scientific">Heterostelium pallidum (strain ATCC 26659 / Pp 5 / PN500)</name>
    <name type="common">Cellular slime mold</name>
    <name type="synonym">Polysphondylium pallidum</name>
    <dbReference type="NCBI Taxonomy" id="670386"/>
    <lineage>
        <taxon>Eukaryota</taxon>
        <taxon>Amoebozoa</taxon>
        <taxon>Evosea</taxon>
        <taxon>Eumycetozoa</taxon>
        <taxon>Dictyostelia</taxon>
        <taxon>Acytosteliales</taxon>
        <taxon>Acytosteliaceae</taxon>
        <taxon>Heterostelium</taxon>
    </lineage>
</organism>
<accession>D3BK73</accession>
<protein>
    <recommendedName>
        <fullName evidence="2">TET-Associated Glycosyltransferase domain-containing protein</fullName>
    </recommendedName>
</protein>
<evidence type="ECO:0000256" key="1">
    <source>
        <dbReference type="SAM" id="MobiDB-lite"/>
    </source>
</evidence>
<sequence length="409" mass="46408">MITKNSAFSSQEQGAVKPNVENELCSALSTISLQSTTPISKGKTYPVPSEYVKFKGPYEYLDVEKISMNRSKFIQDITHDISYYTEMKEIASIIVNDQSISRSSFPADRFPLINGMISPPQTKHDQQPRYGELRATSSPPPTSSGNPEINHFTLDHFDFMMSTPVGQKSLNDLKITKKVIFTPSTQRSNCAFLNRSKVVSQDYITVLVVRPSEWDNYFDRWSGLHMIRLPLPQAGVGYVRYWIQKLAEFFGLEYCWTIDDSVYSLQKTMDIGWTAYMGTLEILMESYKDRDRPQSEEPPSIKFAQVFVLMNIKLLADNEIRYCPALCAKEDCLISIDCLSKNILVIAISGPFVRDYTFENTGARSAEAGYSKTLPAKPLTTVVDSKESFTARLGSLEYQDLRQQSEGRY</sequence>
<keyword evidence="4" id="KW-1185">Reference proteome</keyword>
<dbReference type="GeneID" id="31364430"/>
<gene>
    <name evidence="3" type="ORF">PPL_08954</name>
</gene>
<feature type="domain" description="TET-Associated Glycosyltransferase" evidence="2">
    <location>
        <begin position="180"/>
        <end position="266"/>
    </location>
</feature>